<evidence type="ECO:0000313" key="3">
    <source>
        <dbReference type="Proteomes" id="UP000283269"/>
    </source>
</evidence>
<dbReference type="AlphaFoldDB" id="A0A409WT33"/>
<evidence type="ECO:0000256" key="1">
    <source>
        <dbReference type="SAM" id="MobiDB-lite"/>
    </source>
</evidence>
<organism evidence="2 3">
    <name type="scientific">Psilocybe cyanescens</name>
    <dbReference type="NCBI Taxonomy" id="93625"/>
    <lineage>
        <taxon>Eukaryota</taxon>
        <taxon>Fungi</taxon>
        <taxon>Dikarya</taxon>
        <taxon>Basidiomycota</taxon>
        <taxon>Agaricomycotina</taxon>
        <taxon>Agaricomycetes</taxon>
        <taxon>Agaricomycetidae</taxon>
        <taxon>Agaricales</taxon>
        <taxon>Agaricineae</taxon>
        <taxon>Strophariaceae</taxon>
        <taxon>Psilocybe</taxon>
    </lineage>
</organism>
<gene>
    <name evidence="2" type="ORF">CVT25_013346</name>
</gene>
<feature type="region of interest" description="Disordered" evidence="1">
    <location>
        <begin position="42"/>
        <end position="89"/>
    </location>
</feature>
<evidence type="ECO:0000313" key="2">
    <source>
        <dbReference type="EMBL" id="PPQ81652.1"/>
    </source>
</evidence>
<comment type="caution">
    <text evidence="2">The sequence shown here is derived from an EMBL/GenBank/DDBJ whole genome shotgun (WGS) entry which is preliminary data.</text>
</comment>
<feature type="compositionally biased region" description="Basic and acidic residues" evidence="1">
    <location>
        <begin position="56"/>
        <end position="78"/>
    </location>
</feature>
<protein>
    <submittedName>
        <fullName evidence="2">Uncharacterized protein</fullName>
    </submittedName>
</protein>
<dbReference type="InParanoid" id="A0A409WT33"/>
<name>A0A409WT33_PSICY</name>
<dbReference type="EMBL" id="NHYD01003229">
    <property type="protein sequence ID" value="PPQ81652.1"/>
    <property type="molecule type" value="Genomic_DNA"/>
</dbReference>
<dbReference type="Proteomes" id="UP000283269">
    <property type="component" value="Unassembled WGS sequence"/>
</dbReference>
<reference evidence="2 3" key="1">
    <citation type="journal article" date="2018" name="Evol. Lett.">
        <title>Horizontal gene cluster transfer increased hallucinogenic mushroom diversity.</title>
        <authorList>
            <person name="Reynolds H.T."/>
            <person name="Vijayakumar V."/>
            <person name="Gluck-Thaler E."/>
            <person name="Korotkin H.B."/>
            <person name="Matheny P.B."/>
            <person name="Slot J.C."/>
        </authorList>
    </citation>
    <scope>NUCLEOTIDE SEQUENCE [LARGE SCALE GENOMIC DNA]</scope>
    <source>
        <strain evidence="2 3">2631</strain>
    </source>
</reference>
<keyword evidence="3" id="KW-1185">Reference proteome</keyword>
<sequence>MPRLDIMVEAPLAIDPENLTEHDTLDLELELHALQIELKERKRDTPTRKRISCTRNAKEEHEPKEDRRKKTKKKEGVLAHEGPNIEVIK</sequence>
<proteinExistence type="predicted"/>
<accession>A0A409WT33</accession>